<dbReference type="GO" id="GO:0005524">
    <property type="term" value="F:ATP binding"/>
    <property type="evidence" value="ECO:0007669"/>
    <property type="project" value="UniProtKB-KW"/>
</dbReference>
<evidence type="ECO:0000256" key="1">
    <source>
        <dbReference type="ARBA" id="ARBA00007316"/>
    </source>
</evidence>
<evidence type="ECO:0000256" key="4">
    <source>
        <dbReference type="ARBA" id="ARBA00022741"/>
    </source>
</evidence>
<keyword evidence="4" id="KW-0547">Nucleotide-binding</keyword>
<dbReference type="InterPro" id="IPR025669">
    <property type="entry name" value="AAA_dom"/>
</dbReference>
<comment type="caution">
    <text evidence="11">The sequence shown here is derived from an EMBL/GenBank/DDBJ whole genome shotgun (WGS) entry which is preliminary data.</text>
</comment>
<feature type="compositionally biased region" description="Basic and acidic residues" evidence="9">
    <location>
        <begin position="254"/>
        <end position="286"/>
    </location>
</feature>
<evidence type="ECO:0000256" key="7">
    <source>
        <dbReference type="ARBA" id="ARBA00023137"/>
    </source>
</evidence>
<keyword evidence="7" id="KW-0829">Tyrosine-protein kinase</keyword>
<reference evidence="11" key="1">
    <citation type="journal article" date="2021" name="PeerJ">
        <title>Extensive microbial diversity within the chicken gut microbiome revealed by metagenomics and culture.</title>
        <authorList>
            <person name="Gilroy R."/>
            <person name="Ravi A."/>
            <person name="Getino M."/>
            <person name="Pursley I."/>
            <person name="Horton D.L."/>
            <person name="Alikhan N.F."/>
            <person name="Baker D."/>
            <person name="Gharbi K."/>
            <person name="Hall N."/>
            <person name="Watson M."/>
            <person name="Adriaenssens E.M."/>
            <person name="Foster-Nyarko E."/>
            <person name="Jarju S."/>
            <person name="Secka A."/>
            <person name="Antonio M."/>
            <person name="Oren A."/>
            <person name="Chaudhuri R.R."/>
            <person name="La Ragione R."/>
            <person name="Hildebrand F."/>
            <person name="Pallen M.J."/>
        </authorList>
    </citation>
    <scope>NUCLEOTIDE SEQUENCE</scope>
    <source>
        <strain evidence="11">CHK179-7159</strain>
    </source>
</reference>
<evidence type="ECO:0000313" key="12">
    <source>
        <dbReference type="Proteomes" id="UP000886858"/>
    </source>
</evidence>
<name>A0A9D2KZZ3_9FIRM</name>
<evidence type="ECO:0000256" key="2">
    <source>
        <dbReference type="ARBA" id="ARBA00011903"/>
    </source>
</evidence>
<evidence type="ECO:0000256" key="6">
    <source>
        <dbReference type="ARBA" id="ARBA00022840"/>
    </source>
</evidence>
<dbReference type="InterPro" id="IPR005702">
    <property type="entry name" value="Wzc-like_C"/>
</dbReference>
<sequence>MQKVNLNNIEKLDFRSRESFKTLRTNLEFAGKSRKVVAVTSCTPNEGKTSVSFQLALSMAESGKRVVLVDADLRKSVLRSMYKVTAARYGLSHYLSGQASLSDVLCETNVPDFYAVFSGPVPPNPSELLGSDAFTLLLDYLRREYDYVVVDTPPLGSVIDGAVVAKQCDGAALVIESGAVSYRLAQSVKDQLDKAGCSVLGVILNKVNLNSNSYYGNYYGKYYGKYYGRYYGSYGADEDGGLNDAAADRQGNGKAEKTEKPASPRNEKPAKAPERNGKPDKKDKAAARKAAQGDILLLDEEEMDFMTLDEKEENER</sequence>
<keyword evidence="6" id="KW-0067">ATP-binding</keyword>
<dbReference type="AlphaFoldDB" id="A0A9D2KZZ3"/>
<dbReference type="GO" id="GO:0005886">
    <property type="term" value="C:plasma membrane"/>
    <property type="evidence" value="ECO:0007669"/>
    <property type="project" value="TreeGrafter"/>
</dbReference>
<dbReference type="Proteomes" id="UP000886858">
    <property type="component" value="Unassembled WGS sequence"/>
</dbReference>
<comment type="catalytic activity">
    <reaction evidence="8">
        <text>L-tyrosyl-[protein] + ATP = O-phospho-L-tyrosyl-[protein] + ADP + H(+)</text>
        <dbReference type="Rhea" id="RHEA:10596"/>
        <dbReference type="Rhea" id="RHEA-COMP:10136"/>
        <dbReference type="Rhea" id="RHEA-COMP:20101"/>
        <dbReference type="ChEBI" id="CHEBI:15378"/>
        <dbReference type="ChEBI" id="CHEBI:30616"/>
        <dbReference type="ChEBI" id="CHEBI:46858"/>
        <dbReference type="ChEBI" id="CHEBI:61978"/>
        <dbReference type="ChEBI" id="CHEBI:456216"/>
        <dbReference type="EC" id="2.7.10.2"/>
    </reaction>
</comment>
<dbReference type="PANTHER" id="PTHR32309:SF13">
    <property type="entry name" value="FERRIC ENTEROBACTIN TRANSPORT PROTEIN FEPE"/>
    <property type="match status" value="1"/>
</dbReference>
<feature type="domain" description="AAA" evidence="10">
    <location>
        <begin position="36"/>
        <end position="159"/>
    </location>
</feature>
<dbReference type="CDD" id="cd05387">
    <property type="entry name" value="BY-kinase"/>
    <property type="match status" value="1"/>
</dbReference>
<proteinExistence type="inferred from homology"/>
<reference evidence="11" key="2">
    <citation type="submission" date="2021-04" db="EMBL/GenBank/DDBJ databases">
        <authorList>
            <person name="Gilroy R."/>
        </authorList>
    </citation>
    <scope>NUCLEOTIDE SEQUENCE</scope>
    <source>
        <strain evidence="11">CHK179-7159</strain>
    </source>
</reference>
<protein>
    <recommendedName>
        <fullName evidence="2">non-specific protein-tyrosine kinase</fullName>
        <ecNumber evidence="2">2.7.10.2</ecNumber>
    </recommendedName>
</protein>
<gene>
    <name evidence="11" type="ORF">H9717_01010</name>
</gene>
<comment type="similarity">
    <text evidence="1">Belongs to the CpsD/CapB family.</text>
</comment>
<evidence type="ECO:0000256" key="5">
    <source>
        <dbReference type="ARBA" id="ARBA00022777"/>
    </source>
</evidence>
<dbReference type="InterPro" id="IPR027417">
    <property type="entry name" value="P-loop_NTPase"/>
</dbReference>
<keyword evidence="5 11" id="KW-0418">Kinase</keyword>
<dbReference type="EC" id="2.7.10.2" evidence="2"/>
<evidence type="ECO:0000259" key="10">
    <source>
        <dbReference type="Pfam" id="PF13614"/>
    </source>
</evidence>
<dbReference type="SUPFAM" id="SSF52540">
    <property type="entry name" value="P-loop containing nucleoside triphosphate hydrolases"/>
    <property type="match status" value="1"/>
</dbReference>
<organism evidence="11 12">
    <name type="scientific">Candidatus Eisenbergiella merdipullorum</name>
    <dbReference type="NCBI Taxonomy" id="2838553"/>
    <lineage>
        <taxon>Bacteria</taxon>
        <taxon>Bacillati</taxon>
        <taxon>Bacillota</taxon>
        <taxon>Clostridia</taxon>
        <taxon>Lachnospirales</taxon>
        <taxon>Lachnospiraceae</taxon>
        <taxon>Eisenbergiella</taxon>
    </lineage>
</organism>
<evidence type="ECO:0000256" key="9">
    <source>
        <dbReference type="SAM" id="MobiDB-lite"/>
    </source>
</evidence>
<evidence type="ECO:0000256" key="3">
    <source>
        <dbReference type="ARBA" id="ARBA00022679"/>
    </source>
</evidence>
<evidence type="ECO:0000313" key="11">
    <source>
        <dbReference type="EMBL" id="HJA91696.1"/>
    </source>
</evidence>
<dbReference type="NCBIfam" id="TIGR01007">
    <property type="entry name" value="eps_fam"/>
    <property type="match status" value="1"/>
</dbReference>
<dbReference type="InterPro" id="IPR050445">
    <property type="entry name" value="Bact_polysacc_biosynth/exp"/>
</dbReference>
<dbReference type="Pfam" id="PF13614">
    <property type="entry name" value="AAA_31"/>
    <property type="match status" value="1"/>
</dbReference>
<dbReference type="Gene3D" id="3.40.50.300">
    <property type="entry name" value="P-loop containing nucleotide triphosphate hydrolases"/>
    <property type="match status" value="1"/>
</dbReference>
<feature type="region of interest" description="Disordered" evidence="9">
    <location>
        <begin position="242"/>
        <end position="316"/>
    </location>
</feature>
<accession>A0A9D2KZZ3</accession>
<dbReference type="GO" id="GO:0004715">
    <property type="term" value="F:non-membrane spanning protein tyrosine kinase activity"/>
    <property type="evidence" value="ECO:0007669"/>
    <property type="project" value="UniProtKB-EC"/>
</dbReference>
<dbReference type="EMBL" id="DWYY01000009">
    <property type="protein sequence ID" value="HJA91696.1"/>
    <property type="molecule type" value="Genomic_DNA"/>
</dbReference>
<dbReference type="PANTHER" id="PTHR32309">
    <property type="entry name" value="TYROSINE-PROTEIN KINASE"/>
    <property type="match status" value="1"/>
</dbReference>
<keyword evidence="3" id="KW-0808">Transferase</keyword>
<evidence type="ECO:0000256" key="8">
    <source>
        <dbReference type="ARBA" id="ARBA00051245"/>
    </source>
</evidence>